<reference evidence="1" key="1">
    <citation type="submission" date="2020-04" db="EMBL/GenBank/DDBJ databases">
        <authorList>
            <person name="Chiriac C."/>
            <person name="Salcher M."/>
            <person name="Ghai R."/>
            <person name="Kavagutti S V."/>
        </authorList>
    </citation>
    <scope>NUCLEOTIDE SEQUENCE</scope>
</reference>
<evidence type="ECO:0000313" key="3">
    <source>
        <dbReference type="EMBL" id="CAB4213054.1"/>
    </source>
</evidence>
<sequence length="185" mass="20548">MAGTLTVDLSTRDVGWACDVGKNRPEYGLMKLPGMKDLGKLYRAAYNGLEALVERLEPDRLVFCMALFRDAQTAAEALAGVQAQAILVAYDFQIEARKANEMQARKAVLGRGSFGLRDETTGNLVKGMGSKMAKAAVMKWCDDRGYPEGRPWFTHDCGDALVLLEYDRMVRYGRPLDGREIFKEG</sequence>
<dbReference type="InterPro" id="IPR036397">
    <property type="entry name" value="RNaseH_sf"/>
</dbReference>
<name>A0A6J5N1Z3_9CAUD</name>
<dbReference type="EMBL" id="LR796529">
    <property type="protein sequence ID" value="CAB4149919.1"/>
    <property type="molecule type" value="Genomic_DNA"/>
</dbReference>
<dbReference type="Gene3D" id="3.30.420.10">
    <property type="entry name" value="Ribonuclease H-like superfamily/Ribonuclease H"/>
    <property type="match status" value="1"/>
</dbReference>
<proteinExistence type="predicted"/>
<organism evidence="1">
    <name type="scientific">uncultured Caudovirales phage</name>
    <dbReference type="NCBI Taxonomy" id="2100421"/>
    <lineage>
        <taxon>Viruses</taxon>
        <taxon>Duplodnaviria</taxon>
        <taxon>Heunggongvirae</taxon>
        <taxon>Uroviricota</taxon>
        <taxon>Caudoviricetes</taxon>
        <taxon>Peduoviridae</taxon>
        <taxon>Maltschvirus</taxon>
        <taxon>Maltschvirus maltsch</taxon>
    </lineage>
</organism>
<dbReference type="EMBL" id="LR797392">
    <property type="protein sequence ID" value="CAB4213054.1"/>
    <property type="molecule type" value="Genomic_DNA"/>
</dbReference>
<evidence type="ECO:0000313" key="1">
    <source>
        <dbReference type="EMBL" id="CAB4149919.1"/>
    </source>
</evidence>
<dbReference type="GO" id="GO:0003676">
    <property type="term" value="F:nucleic acid binding"/>
    <property type="evidence" value="ECO:0007669"/>
    <property type="project" value="InterPro"/>
</dbReference>
<evidence type="ECO:0000313" key="2">
    <source>
        <dbReference type="EMBL" id="CAB4183287.1"/>
    </source>
</evidence>
<dbReference type="EMBL" id="LR797038">
    <property type="protein sequence ID" value="CAB4183287.1"/>
    <property type="molecule type" value="Genomic_DNA"/>
</dbReference>
<gene>
    <name evidence="2" type="ORF">UFOVP1081_48</name>
    <name evidence="3" type="ORF">UFOVP1433_48</name>
    <name evidence="1" type="ORF">UFOVP553_48</name>
</gene>
<accession>A0A6J5N1Z3</accession>
<protein>
    <submittedName>
        <fullName evidence="1">Uncharacterized protein</fullName>
    </submittedName>
</protein>